<protein>
    <submittedName>
        <fullName evidence="2">Uncharacterized protein</fullName>
    </submittedName>
</protein>
<reference evidence="2 3" key="1">
    <citation type="journal article" date="2016" name="Mol. Biol. Evol.">
        <title>Comparative Genomics of Early-Diverging Mushroom-Forming Fungi Provides Insights into the Origins of Lignocellulose Decay Capabilities.</title>
        <authorList>
            <person name="Nagy L.G."/>
            <person name="Riley R."/>
            <person name="Tritt A."/>
            <person name="Adam C."/>
            <person name="Daum C."/>
            <person name="Floudas D."/>
            <person name="Sun H."/>
            <person name="Yadav J.S."/>
            <person name="Pangilinan J."/>
            <person name="Larsson K.H."/>
            <person name="Matsuura K."/>
            <person name="Barry K."/>
            <person name="Labutti K."/>
            <person name="Kuo R."/>
            <person name="Ohm R.A."/>
            <person name="Bhattacharya S.S."/>
            <person name="Shirouzu T."/>
            <person name="Yoshinaga Y."/>
            <person name="Martin F.M."/>
            <person name="Grigoriev I.V."/>
            <person name="Hibbett D.S."/>
        </authorList>
    </citation>
    <scope>NUCLEOTIDE SEQUENCE [LARGE SCALE GENOMIC DNA]</scope>
    <source>
        <strain evidence="2 3">HHB9708</strain>
    </source>
</reference>
<sequence length="200" mass="21965">MFHVTFACLVLSLVPSVFPSLSPGSYFIQNVGFATQRVFTDQTPTEVLPQQGIVVFTTNSPFPQDQVLSEHIFTVEGGTVFAETAQQFIVVDAHEGGTAGSGLILCNTTDPVPPFNPIGNSAWQFVQGSQGMKSERACFIRCHPTHFLSVLLLLRHRSPFKRLTRLIYDSNGTSSHMGLYEALYTDSESQSMGVQSPLYV</sequence>
<organism evidence="2 3">
    <name type="scientific">Sistotremastrum niveocremeum HHB9708</name>
    <dbReference type="NCBI Taxonomy" id="1314777"/>
    <lineage>
        <taxon>Eukaryota</taxon>
        <taxon>Fungi</taxon>
        <taxon>Dikarya</taxon>
        <taxon>Basidiomycota</taxon>
        <taxon>Agaricomycotina</taxon>
        <taxon>Agaricomycetes</taxon>
        <taxon>Sistotremastrales</taxon>
        <taxon>Sistotremastraceae</taxon>
        <taxon>Sertulicium</taxon>
        <taxon>Sertulicium niveocremeum</taxon>
    </lineage>
</organism>
<keyword evidence="3" id="KW-1185">Reference proteome</keyword>
<evidence type="ECO:0000256" key="1">
    <source>
        <dbReference type="SAM" id="SignalP"/>
    </source>
</evidence>
<dbReference type="Proteomes" id="UP000076722">
    <property type="component" value="Unassembled WGS sequence"/>
</dbReference>
<dbReference type="EMBL" id="KV419397">
    <property type="protein sequence ID" value="KZS97186.1"/>
    <property type="molecule type" value="Genomic_DNA"/>
</dbReference>
<dbReference type="AlphaFoldDB" id="A0A164YS38"/>
<accession>A0A164YS38</accession>
<evidence type="ECO:0000313" key="3">
    <source>
        <dbReference type="Proteomes" id="UP000076722"/>
    </source>
</evidence>
<evidence type="ECO:0000313" key="2">
    <source>
        <dbReference type="EMBL" id="KZS97186.1"/>
    </source>
</evidence>
<feature type="chain" id="PRO_5007854687" evidence="1">
    <location>
        <begin position="20"/>
        <end position="200"/>
    </location>
</feature>
<name>A0A164YS38_9AGAM</name>
<gene>
    <name evidence="2" type="ORF">SISNIDRAFT_449957</name>
</gene>
<keyword evidence="1" id="KW-0732">Signal</keyword>
<feature type="signal peptide" evidence="1">
    <location>
        <begin position="1"/>
        <end position="19"/>
    </location>
</feature>
<proteinExistence type="predicted"/>